<dbReference type="Pfam" id="PF25273">
    <property type="entry name" value="DUF7869"/>
    <property type="match status" value="1"/>
</dbReference>
<dbReference type="PANTHER" id="PTHR33153">
    <property type="entry name" value="MYND-TYPE DOMAIN-CONTAINING PROTEIN"/>
    <property type="match status" value="1"/>
</dbReference>
<dbReference type="InParanoid" id="A0A2K1KGI2"/>
<evidence type="ECO:0000256" key="1">
    <source>
        <dbReference type="SAM" id="MobiDB-lite"/>
    </source>
</evidence>
<evidence type="ECO:0000313" key="4">
    <source>
        <dbReference type="EnsemblPlants" id="Pp3c6_20570V3.1"/>
    </source>
</evidence>
<feature type="domain" description="DUF7869" evidence="2">
    <location>
        <begin position="436"/>
        <end position="638"/>
    </location>
</feature>
<reference evidence="3 5" key="1">
    <citation type="journal article" date="2008" name="Science">
        <title>The Physcomitrella genome reveals evolutionary insights into the conquest of land by plants.</title>
        <authorList>
            <person name="Rensing S."/>
            <person name="Lang D."/>
            <person name="Zimmer A."/>
            <person name="Terry A."/>
            <person name="Salamov A."/>
            <person name="Shapiro H."/>
            <person name="Nishiyama T."/>
            <person name="Perroud P.-F."/>
            <person name="Lindquist E."/>
            <person name="Kamisugi Y."/>
            <person name="Tanahashi T."/>
            <person name="Sakakibara K."/>
            <person name="Fujita T."/>
            <person name="Oishi K."/>
            <person name="Shin-I T."/>
            <person name="Kuroki Y."/>
            <person name="Toyoda A."/>
            <person name="Suzuki Y."/>
            <person name="Hashimoto A."/>
            <person name="Yamaguchi K."/>
            <person name="Sugano A."/>
            <person name="Kohara Y."/>
            <person name="Fujiyama A."/>
            <person name="Anterola A."/>
            <person name="Aoki S."/>
            <person name="Ashton N."/>
            <person name="Barbazuk W.B."/>
            <person name="Barker E."/>
            <person name="Bennetzen J."/>
            <person name="Bezanilla M."/>
            <person name="Blankenship R."/>
            <person name="Cho S.H."/>
            <person name="Dutcher S."/>
            <person name="Estelle M."/>
            <person name="Fawcett J.A."/>
            <person name="Gundlach H."/>
            <person name="Hanada K."/>
            <person name="Heyl A."/>
            <person name="Hicks K.A."/>
            <person name="Hugh J."/>
            <person name="Lohr M."/>
            <person name="Mayer K."/>
            <person name="Melkozernov A."/>
            <person name="Murata T."/>
            <person name="Nelson D."/>
            <person name="Pils B."/>
            <person name="Prigge M."/>
            <person name="Reiss B."/>
            <person name="Renner T."/>
            <person name="Rombauts S."/>
            <person name="Rushton P."/>
            <person name="Sanderfoot A."/>
            <person name="Schween G."/>
            <person name="Shiu S.-H."/>
            <person name="Stueber K."/>
            <person name="Theodoulou F.L."/>
            <person name="Tu H."/>
            <person name="Van de Peer Y."/>
            <person name="Verrier P.J."/>
            <person name="Waters E."/>
            <person name="Wood A."/>
            <person name="Yang L."/>
            <person name="Cove D."/>
            <person name="Cuming A."/>
            <person name="Hasebe M."/>
            <person name="Lucas S."/>
            <person name="Mishler D.B."/>
            <person name="Reski R."/>
            <person name="Grigoriev I."/>
            <person name="Quatrano R.S."/>
            <person name="Boore J.L."/>
        </authorList>
    </citation>
    <scope>NUCLEOTIDE SEQUENCE [LARGE SCALE GENOMIC DNA]</scope>
    <source>
        <strain evidence="4 5">cv. Gransden 2004</strain>
    </source>
</reference>
<evidence type="ECO:0000259" key="2">
    <source>
        <dbReference type="Pfam" id="PF25273"/>
    </source>
</evidence>
<proteinExistence type="predicted"/>
<evidence type="ECO:0000313" key="3">
    <source>
        <dbReference type="EMBL" id="PNR52875.1"/>
    </source>
</evidence>
<accession>A0A2K1KGI2</accession>
<dbReference type="Gramene" id="Pp3c6_20570V3.1">
    <property type="protein sequence ID" value="Pp3c6_20570V3.1"/>
    <property type="gene ID" value="Pp3c6_20570"/>
</dbReference>
<feature type="region of interest" description="Disordered" evidence="1">
    <location>
        <begin position="753"/>
        <end position="773"/>
    </location>
</feature>
<dbReference type="InterPro" id="IPR057191">
    <property type="entry name" value="DUF7869"/>
</dbReference>
<feature type="compositionally biased region" description="Acidic residues" evidence="1">
    <location>
        <begin position="753"/>
        <end position="766"/>
    </location>
</feature>
<dbReference type="EMBL" id="ABEU02000006">
    <property type="protein sequence ID" value="PNR52875.1"/>
    <property type="molecule type" value="Genomic_DNA"/>
</dbReference>
<keyword evidence="5" id="KW-1185">Reference proteome</keyword>
<name>A0A2K1KGI2_PHYPA</name>
<reference evidence="4" key="3">
    <citation type="submission" date="2020-12" db="UniProtKB">
        <authorList>
            <consortium name="EnsemblPlants"/>
        </authorList>
    </citation>
    <scope>IDENTIFICATION</scope>
</reference>
<protein>
    <recommendedName>
        <fullName evidence="2">DUF7869 domain-containing protein</fullName>
    </recommendedName>
</protein>
<dbReference type="Proteomes" id="UP000006727">
    <property type="component" value="Chromosome 6"/>
</dbReference>
<sequence>MAHSSGDDFEDAESISPAVPECEGLPRRLWITKCVTLYNAHGKLVGEGTCHSVNSDLVLGANGPLGDTQVAVHICKTHFQDDIPQDLVYALVAWPTKLVHCHGASLHDHEAKDNFNQLHAARANSALSKSKRPYINGIRNSSQESPLKYKKLLSEESINLVSSKVCCMRNCVQPFPREKIKSFRERMYNGSTFQFRAHMKLDVHRAVHRDASGRKMVTVEGITVCLRAWMHISGVSEATFYRYQAYVKANREARDHGNTGLPKPRKHTEQATATLKCILEKEADHMPHRTRSTKSGEKMVSMILPATFQWKDQIPKINEVNTAFGLREVSSSNLSKIRASRFPEFDVKRPGDNFARCGTCDKYKELRKGAIGRSEQAMKWTRKLEKHLGIACAHREYYYAKRYYSQTYPDECVTIMHDKMDHAKTASPIFSHKNKELDALVKLPVSVTGMIAHGHGDVHYAHYGLDIFPHDSNYTIGLMTKLLRDLEEPPKSSSRELFLGSASTALFRSILKGENKNRYVFTFWSLLVAKWIFREVYVNFMIVGHTHDDIDALFGRWSMLLKKENFPTIPVLMKSFMDVESIPTIPHLIEEVPDFKIFILGSILDKSKVLVGHTKPQQVKFYLDATECPKMKYKLFCTNIEWLGEEGAGIKIWKEDAQGCSLWPRGEPSPVPQRTMRGVEDIEKGISGFVKYWEDLCNVDVTGEYRRRYEHLVVYWCNVKDALHEPIIPCNVLREGFWPITRVRENLADQLSDDGEDHEEFGEDDPYVGPLRGRPQPSFRVGRDVREGYFVAIRPAEGEIQPVWIARTLSNPDCNPEKPNCILIQYFHPTLRSVDVQQFYTGWDSERGLHWKIEENEPPVWEETNALMTAWSPRIRKDTSECVIKIPAPQIEIIK</sequence>
<reference evidence="3 5" key="2">
    <citation type="journal article" date="2018" name="Plant J.">
        <title>The Physcomitrella patens chromosome-scale assembly reveals moss genome structure and evolution.</title>
        <authorList>
            <person name="Lang D."/>
            <person name="Ullrich K.K."/>
            <person name="Murat F."/>
            <person name="Fuchs J."/>
            <person name="Jenkins J."/>
            <person name="Haas F.B."/>
            <person name="Piednoel M."/>
            <person name="Gundlach H."/>
            <person name="Van Bel M."/>
            <person name="Meyberg R."/>
            <person name="Vives C."/>
            <person name="Morata J."/>
            <person name="Symeonidi A."/>
            <person name="Hiss M."/>
            <person name="Muchero W."/>
            <person name="Kamisugi Y."/>
            <person name="Saleh O."/>
            <person name="Blanc G."/>
            <person name="Decker E.L."/>
            <person name="van Gessel N."/>
            <person name="Grimwood J."/>
            <person name="Hayes R.D."/>
            <person name="Graham S.W."/>
            <person name="Gunter L.E."/>
            <person name="McDaniel S.F."/>
            <person name="Hoernstein S.N.W."/>
            <person name="Larsson A."/>
            <person name="Li F.W."/>
            <person name="Perroud P.F."/>
            <person name="Phillips J."/>
            <person name="Ranjan P."/>
            <person name="Rokshar D.S."/>
            <person name="Rothfels C.J."/>
            <person name="Schneider L."/>
            <person name="Shu S."/>
            <person name="Stevenson D.W."/>
            <person name="Thummler F."/>
            <person name="Tillich M."/>
            <person name="Villarreal Aguilar J.C."/>
            <person name="Widiez T."/>
            <person name="Wong G.K."/>
            <person name="Wymore A."/>
            <person name="Zhang Y."/>
            <person name="Zimmer A.D."/>
            <person name="Quatrano R.S."/>
            <person name="Mayer K.F.X."/>
            <person name="Goodstein D."/>
            <person name="Casacuberta J.M."/>
            <person name="Vandepoele K."/>
            <person name="Reski R."/>
            <person name="Cuming A.C."/>
            <person name="Tuskan G.A."/>
            <person name="Maumus F."/>
            <person name="Salse J."/>
            <person name="Schmutz J."/>
            <person name="Rensing S.A."/>
        </authorList>
    </citation>
    <scope>NUCLEOTIDE SEQUENCE [LARGE SCALE GENOMIC DNA]</scope>
    <source>
        <strain evidence="4 5">cv. Gransden 2004</strain>
    </source>
</reference>
<dbReference type="STRING" id="3218.A0A2K1KGI2"/>
<dbReference type="EnsemblPlants" id="Pp3c6_20570V3.1">
    <property type="protein sequence ID" value="Pp3c6_20570V3.1"/>
    <property type="gene ID" value="Pp3c6_20570"/>
</dbReference>
<evidence type="ECO:0000313" key="5">
    <source>
        <dbReference type="Proteomes" id="UP000006727"/>
    </source>
</evidence>
<dbReference type="PANTHER" id="PTHR33153:SF3">
    <property type="entry name" value="TRAFFICKING PROTEIN PARTICLE COMPLEX SUBUNIT 11 DOMAIN-CONTAINING PROTEIN"/>
    <property type="match status" value="1"/>
</dbReference>
<organism evidence="3">
    <name type="scientific">Physcomitrium patens</name>
    <name type="common">Spreading-leaved earth moss</name>
    <name type="synonym">Physcomitrella patens</name>
    <dbReference type="NCBI Taxonomy" id="3218"/>
    <lineage>
        <taxon>Eukaryota</taxon>
        <taxon>Viridiplantae</taxon>
        <taxon>Streptophyta</taxon>
        <taxon>Embryophyta</taxon>
        <taxon>Bryophyta</taxon>
        <taxon>Bryophytina</taxon>
        <taxon>Bryopsida</taxon>
        <taxon>Funariidae</taxon>
        <taxon>Funariales</taxon>
        <taxon>Funariaceae</taxon>
        <taxon>Physcomitrium</taxon>
    </lineage>
</organism>
<dbReference type="AlphaFoldDB" id="A0A2K1KGI2"/>
<gene>
    <name evidence="3" type="ORF">PHYPA_009250</name>
</gene>